<dbReference type="SUPFAM" id="SSF69118">
    <property type="entry name" value="AhpD-like"/>
    <property type="match status" value="1"/>
</dbReference>
<organism evidence="2 3">
    <name type="scientific">Novispirillum itersonii</name>
    <name type="common">Aquaspirillum itersonii</name>
    <dbReference type="NCBI Taxonomy" id="189"/>
    <lineage>
        <taxon>Bacteria</taxon>
        <taxon>Pseudomonadati</taxon>
        <taxon>Pseudomonadota</taxon>
        <taxon>Alphaproteobacteria</taxon>
        <taxon>Rhodospirillales</taxon>
        <taxon>Novispirillaceae</taxon>
        <taxon>Novispirillum</taxon>
    </lineage>
</organism>
<protein>
    <submittedName>
        <fullName evidence="2">AhpD family alkylhydroperoxidase</fullName>
    </submittedName>
</protein>
<dbReference type="InterPro" id="IPR029032">
    <property type="entry name" value="AhpD-like"/>
</dbReference>
<dbReference type="InterPro" id="IPR004675">
    <property type="entry name" value="AhpD_core"/>
</dbReference>
<dbReference type="InterPro" id="IPR003779">
    <property type="entry name" value="CMD-like"/>
</dbReference>
<keyword evidence="2" id="KW-0560">Oxidoreductase</keyword>
<dbReference type="RefSeq" id="WP_184262215.1">
    <property type="nucleotide sequence ID" value="NZ_JACIIX010000003.1"/>
</dbReference>
<dbReference type="PANTHER" id="PTHR33930">
    <property type="entry name" value="ALKYL HYDROPEROXIDE REDUCTASE AHPD"/>
    <property type="match status" value="1"/>
</dbReference>
<keyword evidence="3" id="KW-1185">Reference proteome</keyword>
<dbReference type="Gene3D" id="1.20.1290.10">
    <property type="entry name" value="AhpD-like"/>
    <property type="match status" value="1"/>
</dbReference>
<dbReference type="PANTHER" id="PTHR33930:SF2">
    <property type="entry name" value="BLR3452 PROTEIN"/>
    <property type="match status" value="1"/>
</dbReference>
<dbReference type="EMBL" id="JACIIX010000003">
    <property type="protein sequence ID" value="MBB6209713.1"/>
    <property type="molecule type" value="Genomic_DNA"/>
</dbReference>
<dbReference type="AlphaFoldDB" id="A0A7W9ZEM7"/>
<comment type="caution">
    <text evidence="2">The sequence shown here is derived from an EMBL/GenBank/DDBJ whole genome shotgun (WGS) entry which is preliminary data.</text>
</comment>
<dbReference type="GO" id="GO:0051920">
    <property type="term" value="F:peroxiredoxin activity"/>
    <property type="evidence" value="ECO:0007669"/>
    <property type="project" value="InterPro"/>
</dbReference>
<evidence type="ECO:0000313" key="3">
    <source>
        <dbReference type="Proteomes" id="UP000544872"/>
    </source>
</evidence>
<sequence length="126" mass="13100">MSIETPTTAKDWIGMADDLRGAIKEMRGGIPAVAKAFSALAAAATAPAALDVKTKELIAIGIAIAARCDGCITFHVKAAVDHGATREEIMETVGMAIYMGGGPSMIYGSMTVEAFDQYMAARTETA</sequence>
<dbReference type="Proteomes" id="UP000544872">
    <property type="component" value="Unassembled WGS sequence"/>
</dbReference>
<keyword evidence="2" id="KW-0575">Peroxidase</keyword>
<proteinExistence type="predicted"/>
<accession>A0A7W9ZEM7</accession>
<dbReference type="Pfam" id="PF02627">
    <property type="entry name" value="CMD"/>
    <property type="match status" value="1"/>
</dbReference>
<gene>
    <name evidence="2" type="ORF">FHS48_001121</name>
</gene>
<evidence type="ECO:0000313" key="2">
    <source>
        <dbReference type="EMBL" id="MBB6209713.1"/>
    </source>
</evidence>
<reference evidence="2 3" key="1">
    <citation type="submission" date="2020-08" db="EMBL/GenBank/DDBJ databases">
        <title>Genomic Encyclopedia of Type Strains, Phase IV (KMG-IV): sequencing the most valuable type-strain genomes for metagenomic binning, comparative biology and taxonomic classification.</title>
        <authorList>
            <person name="Goeker M."/>
        </authorList>
    </citation>
    <scope>NUCLEOTIDE SEQUENCE [LARGE SCALE GENOMIC DNA]</scope>
    <source>
        <strain evidence="2 3">DSM 11590</strain>
    </source>
</reference>
<dbReference type="NCBIfam" id="TIGR00778">
    <property type="entry name" value="ahpD_dom"/>
    <property type="match status" value="1"/>
</dbReference>
<name>A0A7W9ZEM7_NOVIT</name>
<evidence type="ECO:0000259" key="1">
    <source>
        <dbReference type="Pfam" id="PF02627"/>
    </source>
</evidence>
<feature type="domain" description="Carboxymuconolactone decarboxylase-like" evidence="1">
    <location>
        <begin position="31"/>
        <end position="106"/>
    </location>
</feature>